<dbReference type="InterPro" id="IPR010297">
    <property type="entry name" value="DUF900_hydrolase"/>
</dbReference>
<evidence type="ECO:0000313" key="2">
    <source>
        <dbReference type="Proteomes" id="UP000485880"/>
    </source>
</evidence>
<dbReference type="EMBL" id="CABFMQ020000082">
    <property type="protein sequence ID" value="VTZ50563.1"/>
    <property type="molecule type" value="Genomic_DNA"/>
</dbReference>
<dbReference type="AlphaFoldDB" id="A0A8B6M695"/>
<name>A0A8B6M695_METTU</name>
<keyword evidence="2" id="KW-1185">Reference proteome</keyword>
<sequence length="116" mass="12974">MGNLIAVDALANYARTSNPIQIAHLWMAAPDVDRDQFLAQVPVPKAIVGGMTIYASSADRALAASRELERDVFRWKHSLRWRGSSDIRLVRRGRGALRLVAKCFRRFAHPPFASCV</sequence>
<dbReference type="Pfam" id="PF05990">
    <property type="entry name" value="DUF900"/>
    <property type="match status" value="1"/>
</dbReference>
<organism evidence="1 2">
    <name type="scientific">Methylocella tundrae</name>
    <dbReference type="NCBI Taxonomy" id="227605"/>
    <lineage>
        <taxon>Bacteria</taxon>
        <taxon>Pseudomonadati</taxon>
        <taxon>Pseudomonadota</taxon>
        <taxon>Alphaproteobacteria</taxon>
        <taxon>Hyphomicrobiales</taxon>
        <taxon>Beijerinckiaceae</taxon>
        <taxon>Methylocella</taxon>
    </lineage>
</organism>
<dbReference type="Proteomes" id="UP000485880">
    <property type="component" value="Unassembled WGS sequence"/>
</dbReference>
<evidence type="ECO:0000313" key="1">
    <source>
        <dbReference type="EMBL" id="VTZ50563.1"/>
    </source>
</evidence>
<protein>
    <submittedName>
        <fullName evidence="1">Uncharacterized protein</fullName>
    </submittedName>
</protein>
<comment type="caution">
    <text evidence="1">The sequence shown here is derived from an EMBL/GenBank/DDBJ whole genome shotgun (WGS) entry which is preliminary data.</text>
</comment>
<reference evidence="1 2" key="1">
    <citation type="submission" date="2019-05" db="EMBL/GenBank/DDBJ databases">
        <authorList>
            <person name="Farhan Ul Haque M."/>
        </authorList>
    </citation>
    <scope>NUCLEOTIDE SEQUENCE [LARGE SCALE GENOMIC DNA]</scope>
    <source>
        <strain evidence="1">2</strain>
    </source>
</reference>
<gene>
    <name evidence="1" type="ORF">MPC4_250071</name>
</gene>
<accession>A0A8B6M695</accession>
<proteinExistence type="predicted"/>